<gene>
    <name evidence="1" type="ORF">CVLEPA_LOCUS23730</name>
</gene>
<sequence>MLPQVTKRGSNINYYVLVRSIRANGKKSAYQQVKARTAPNGCKILQFITTPTFISLCLEQIPGSTGWEIEYTNTRTGESFVKKVPRNVSSRTFYVAIYDCCMDSKIVKNNE</sequence>
<comment type="caution">
    <text evidence="1">The sequence shown here is derived from an EMBL/GenBank/DDBJ whole genome shotgun (WGS) entry which is preliminary data.</text>
</comment>
<dbReference type="EMBL" id="CAWYQH010000119">
    <property type="protein sequence ID" value="CAK8691140.1"/>
    <property type="molecule type" value="Genomic_DNA"/>
</dbReference>
<protein>
    <submittedName>
        <fullName evidence="1">Uncharacterized protein</fullName>
    </submittedName>
</protein>
<keyword evidence="2" id="KW-1185">Reference proteome</keyword>
<reference evidence="1 2" key="1">
    <citation type="submission" date="2024-02" db="EMBL/GenBank/DDBJ databases">
        <authorList>
            <person name="Daric V."/>
            <person name="Darras S."/>
        </authorList>
    </citation>
    <scope>NUCLEOTIDE SEQUENCE [LARGE SCALE GENOMIC DNA]</scope>
</reference>
<evidence type="ECO:0000313" key="1">
    <source>
        <dbReference type="EMBL" id="CAK8691140.1"/>
    </source>
</evidence>
<name>A0ABP0GLU4_CLALP</name>
<dbReference type="Proteomes" id="UP001642483">
    <property type="component" value="Unassembled WGS sequence"/>
</dbReference>
<proteinExistence type="predicted"/>
<organism evidence="1 2">
    <name type="scientific">Clavelina lepadiformis</name>
    <name type="common">Light-bulb sea squirt</name>
    <name type="synonym">Ascidia lepadiformis</name>
    <dbReference type="NCBI Taxonomy" id="159417"/>
    <lineage>
        <taxon>Eukaryota</taxon>
        <taxon>Metazoa</taxon>
        <taxon>Chordata</taxon>
        <taxon>Tunicata</taxon>
        <taxon>Ascidiacea</taxon>
        <taxon>Aplousobranchia</taxon>
        <taxon>Clavelinidae</taxon>
        <taxon>Clavelina</taxon>
    </lineage>
</organism>
<evidence type="ECO:0000313" key="2">
    <source>
        <dbReference type="Proteomes" id="UP001642483"/>
    </source>
</evidence>
<accession>A0ABP0GLU4</accession>